<keyword evidence="3" id="KW-1185">Reference proteome</keyword>
<feature type="region of interest" description="Disordered" evidence="1">
    <location>
        <begin position="1"/>
        <end position="23"/>
    </location>
</feature>
<sequence>MTLSPAASTPPPPATGLFPHTNRSPAALPDDIISALSGYDIIMVPGLDGSGPQHWQSHWEILFTENNLTVDRVRQHDWRHPVRAHWRAGLTEAIRGRDQPVLLLAHSLGAVLSAGFRHPAIAGALLVAPADTEQCIHTDRARIRDFLPLPATAPDFPALVVASRNDEWLSFPRARALAAQWNAELFDAGAVGHIGNKAGPGEWTDGFRALRRLLDIIATSPRPSHEHRPRQAEIRIS</sequence>
<name>A0ABX0JN50_9PROT</name>
<dbReference type="RefSeq" id="WP_173583227.1">
    <property type="nucleotide sequence ID" value="NZ_WOTB01000010.1"/>
</dbReference>
<gene>
    <name evidence="2" type="ORF">GOB93_09295</name>
</gene>
<dbReference type="Gene3D" id="3.40.50.1820">
    <property type="entry name" value="alpha/beta hydrolase"/>
    <property type="match status" value="1"/>
</dbReference>
<dbReference type="SUPFAM" id="SSF53474">
    <property type="entry name" value="alpha/beta-Hydrolases"/>
    <property type="match status" value="1"/>
</dbReference>
<proteinExistence type="predicted"/>
<keyword evidence="2" id="KW-0378">Hydrolase</keyword>
<dbReference type="InterPro" id="IPR029058">
    <property type="entry name" value="AB_hydrolase_fold"/>
</dbReference>
<dbReference type="GO" id="GO:0016787">
    <property type="term" value="F:hydrolase activity"/>
    <property type="evidence" value="ECO:0007669"/>
    <property type="project" value="UniProtKB-KW"/>
</dbReference>
<evidence type="ECO:0000256" key="1">
    <source>
        <dbReference type="SAM" id="MobiDB-lite"/>
    </source>
</evidence>
<evidence type="ECO:0000313" key="3">
    <source>
        <dbReference type="Proteomes" id="UP000635278"/>
    </source>
</evidence>
<accession>A0ABX0JN50</accession>
<comment type="caution">
    <text evidence="2">The sequence shown here is derived from an EMBL/GenBank/DDBJ whole genome shotgun (WGS) entry which is preliminary data.</text>
</comment>
<dbReference type="Pfam" id="PF06821">
    <property type="entry name" value="Ser_hydrolase"/>
    <property type="match status" value="1"/>
</dbReference>
<evidence type="ECO:0000313" key="2">
    <source>
        <dbReference type="EMBL" id="NHN84833.1"/>
    </source>
</evidence>
<dbReference type="InterPro" id="IPR010662">
    <property type="entry name" value="RBBP9/YdeN"/>
</dbReference>
<organism evidence="2 3">
    <name type="scientific">Acetobacter musti</name>
    <dbReference type="NCBI Taxonomy" id="864732"/>
    <lineage>
        <taxon>Bacteria</taxon>
        <taxon>Pseudomonadati</taxon>
        <taxon>Pseudomonadota</taxon>
        <taxon>Alphaproteobacteria</taxon>
        <taxon>Acetobacterales</taxon>
        <taxon>Acetobacteraceae</taxon>
        <taxon>Acetobacter</taxon>
    </lineage>
</organism>
<reference evidence="2 3" key="1">
    <citation type="journal article" date="2020" name="Int. J. Syst. Evol. Microbiol.">
        <title>Novel acetic acid bacteria from cider fermentations: Acetobacter conturbans sp. nov. and Acetobacter fallax sp. nov.</title>
        <authorList>
            <person name="Sombolestani A.S."/>
            <person name="Cleenwerck I."/>
            <person name="Cnockaert M."/>
            <person name="Borremans W."/>
            <person name="Wieme A.D."/>
            <person name="De Vuyst L."/>
            <person name="Vandamme P."/>
        </authorList>
    </citation>
    <scope>NUCLEOTIDE SEQUENCE [LARGE SCALE GENOMIC DNA]</scope>
    <source>
        <strain evidence="2 3">LMG 30640</strain>
    </source>
</reference>
<protein>
    <submittedName>
        <fullName evidence="2">Alpha/beta hydrolase</fullName>
    </submittedName>
</protein>
<dbReference type="EMBL" id="WOTB01000010">
    <property type="protein sequence ID" value="NHN84833.1"/>
    <property type="molecule type" value="Genomic_DNA"/>
</dbReference>
<dbReference type="Proteomes" id="UP000635278">
    <property type="component" value="Unassembled WGS sequence"/>
</dbReference>